<dbReference type="InterPro" id="IPR043150">
    <property type="entry name" value="Phytochrome_PHY_sf"/>
</dbReference>
<dbReference type="Pfam" id="PF07568">
    <property type="entry name" value="HisKA_2"/>
    <property type="match status" value="1"/>
</dbReference>
<dbReference type="PRINTS" id="PR01033">
    <property type="entry name" value="PHYTOCHROME"/>
</dbReference>
<protein>
    <submittedName>
        <fullName evidence="6">Light-regulated signal transduction histidine kinase (Bacteriophytochrome)</fullName>
    </submittedName>
</protein>
<dbReference type="InterPro" id="IPR016132">
    <property type="entry name" value="Phyto_chromo_attachment"/>
</dbReference>
<comment type="caution">
    <text evidence="6">The sequence shown here is derived from an EMBL/GenBank/DDBJ whole genome shotgun (WGS) entry which is preliminary data.</text>
</comment>
<dbReference type="Gene3D" id="3.30.565.10">
    <property type="entry name" value="Histidine kinase-like ATPase, C-terminal domain"/>
    <property type="match status" value="1"/>
</dbReference>
<evidence type="ECO:0000313" key="7">
    <source>
        <dbReference type="Proteomes" id="UP000240996"/>
    </source>
</evidence>
<evidence type="ECO:0000256" key="4">
    <source>
        <dbReference type="ARBA" id="ARBA00023170"/>
    </source>
</evidence>
<accession>A0A2T4YPF8</accession>
<dbReference type="InterPro" id="IPR001294">
    <property type="entry name" value="Phytochrome"/>
</dbReference>
<gene>
    <name evidence="6" type="ORF">C8J24_1594</name>
</gene>
<dbReference type="SUPFAM" id="SSF55785">
    <property type="entry name" value="PYP-like sensor domain (PAS domain)"/>
    <property type="match status" value="1"/>
</dbReference>
<evidence type="ECO:0000256" key="1">
    <source>
        <dbReference type="ARBA" id="ARBA00022543"/>
    </source>
</evidence>
<dbReference type="SUPFAM" id="SSF55874">
    <property type="entry name" value="ATPase domain of HSP90 chaperone/DNA topoisomerase II/histidine kinase"/>
    <property type="match status" value="1"/>
</dbReference>
<dbReference type="Pfam" id="PF00360">
    <property type="entry name" value="PHY"/>
    <property type="match status" value="1"/>
</dbReference>
<dbReference type="InterPro" id="IPR013654">
    <property type="entry name" value="PAS_2"/>
</dbReference>
<organism evidence="6 7">
    <name type="scientific">Sphingomonas aerolata</name>
    <dbReference type="NCBI Taxonomy" id="185951"/>
    <lineage>
        <taxon>Bacteria</taxon>
        <taxon>Pseudomonadati</taxon>
        <taxon>Pseudomonadota</taxon>
        <taxon>Alphaproteobacteria</taxon>
        <taxon>Sphingomonadales</taxon>
        <taxon>Sphingomonadaceae</taxon>
        <taxon>Sphingomonas</taxon>
    </lineage>
</organism>
<dbReference type="InterPro" id="IPR013515">
    <property type="entry name" value="Phytochrome_cen-reg"/>
</dbReference>
<evidence type="ECO:0000256" key="2">
    <source>
        <dbReference type="ARBA" id="ARBA00022606"/>
    </source>
</evidence>
<dbReference type="Pfam" id="PF08446">
    <property type="entry name" value="PAS_2"/>
    <property type="match status" value="1"/>
</dbReference>
<keyword evidence="6" id="KW-0418">Kinase</keyword>
<dbReference type="InterPro" id="IPR035965">
    <property type="entry name" value="PAS-like_dom_sf"/>
</dbReference>
<dbReference type="Proteomes" id="UP000240996">
    <property type="component" value="Unassembled WGS sequence"/>
</dbReference>
<feature type="domain" description="Phytochrome chromophore attachment site" evidence="5">
    <location>
        <begin position="139"/>
        <end position="298"/>
    </location>
</feature>
<dbReference type="GO" id="GO:0016301">
    <property type="term" value="F:kinase activity"/>
    <property type="evidence" value="ECO:0007669"/>
    <property type="project" value="UniProtKB-KW"/>
</dbReference>
<proteinExistence type="predicted"/>
<name>A0A2T4YPF8_9SPHN</name>
<keyword evidence="4" id="KW-0675">Receptor</keyword>
<dbReference type="Gene3D" id="3.30.450.20">
    <property type="entry name" value="PAS domain"/>
    <property type="match status" value="2"/>
</dbReference>
<keyword evidence="1" id="KW-0600">Photoreceptor protein</keyword>
<dbReference type="PANTHER" id="PTHR43065:SF23">
    <property type="entry name" value="SENSOR HISTIDINE KINASE PDTAS"/>
    <property type="match status" value="1"/>
</dbReference>
<dbReference type="SMART" id="SM00065">
    <property type="entry name" value="GAF"/>
    <property type="match status" value="1"/>
</dbReference>
<keyword evidence="3" id="KW-0157">Chromophore</keyword>
<dbReference type="GO" id="GO:0009881">
    <property type="term" value="F:photoreceptor activity"/>
    <property type="evidence" value="ECO:0007669"/>
    <property type="project" value="UniProtKB-KW"/>
</dbReference>
<keyword evidence="7" id="KW-1185">Reference proteome</keyword>
<dbReference type="Gene3D" id="3.30.450.40">
    <property type="match status" value="1"/>
</dbReference>
<dbReference type="GO" id="GO:0006355">
    <property type="term" value="P:regulation of DNA-templated transcription"/>
    <property type="evidence" value="ECO:0007669"/>
    <property type="project" value="InterPro"/>
</dbReference>
<dbReference type="InterPro" id="IPR003018">
    <property type="entry name" value="GAF"/>
</dbReference>
<reference evidence="6 7" key="1">
    <citation type="submission" date="2018-04" db="EMBL/GenBank/DDBJ databases">
        <title>Genomic Encyclopedia of Type Strains, Phase III (KMG-III): the genomes of soil and plant-associated and newly described type strains.</title>
        <authorList>
            <person name="Whitman W."/>
        </authorList>
    </citation>
    <scope>NUCLEOTIDE SEQUENCE [LARGE SCALE GENOMIC DNA]</scope>
    <source>
        <strain evidence="6 7">NW12</strain>
    </source>
</reference>
<dbReference type="GO" id="GO:0009584">
    <property type="term" value="P:detection of visible light"/>
    <property type="evidence" value="ECO:0007669"/>
    <property type="project" value="InterPro"/>
</dbReference>
<dbReference type="RefSeq" id="WP_107931575.1">
    <property type="nucleotide sequence ID" value="NZ_PZZN01000002.1"/>
</dbReference>
<dbReference type="AlphaFoldDB" id="A0A2T4YPF8"/>
<dbReference type="PANTHER" id="PTHR43065">
    <property type="entry name" value="SENSOR HISTIDINE KINASE"/>
    <property type="match status" value="1"/>
</dbReference>
<evidence type="ECO:0000259" key="5">
    <source>
        <dbReference type="PROSITE" id="PS50046"/>
    </source>
</evidence>
<sequence length="708" mass="77379">MTDTALDLTACDREPIHIPGAIQPHGLLLVADAESLRVVAGAGDIETRLTPDWLGADLATLIGQDVTALLAERSGRGSMIGAAVGTLVAGTSEQFHMVLHASEEHVLVELEPATTAPSSAATVLGWLDSMATAFERSGNLQALCEQAAVAFRTLTGFDRVMVYRFLDDESGRVMAEDRDPALHSFLNHHFPATDIPKQARALYVRNRTRAIPHAVYTPAILRPAGFERLDLSDVALRSVSPIHLRYMTNMGVAASASISIVKDGLLWGMIACHSMTPRTLAPDIRATASTLASSLARQIRAKEEAEGYRERLRLRSVEDVVVLKMATEGSAQRTAAAVGDDLRRMLASDGFALVQHGAVQRDGQCPDDRDVLDLVEWIRSRGTGDIVATHALSTLYPPAERYRSTASGLLAMPLIDEGAVLLWFRAERITEIEWAGNPHKATSGDPAEQLTPRTSFASWTEEVRGESRRWSLEEIEAGYRLRRMFHDSYASNRMRALNRELQRTLAEKDVLIEQKDVLMKEVNHRVQNSLQMVSAFLALQAKAAGDANVTAHLAEAQARLSAVALVHRRLYRDDQVQSVDLARYLEELAGDMKGTLGQEWGAQMRLDLAPVLMPTDRAVNVGLILTELVINASKYAYGGQPGPILIALEQYRNQIRLIVADKGVGQTGTRVGFGSRMMNAVVGRLSGSIAQQDNMPGLRVIMTAPIED</sequence>
<dbReference type="PROSITE" id="PS50046">
    <property type="entry name" value="PHYTOCHROME_2"/>
    <property type="match status" value="1"/>
</dbReference>
<dbReference type="EMBL" id="PZZN01000002">
    <property type="protein sequence ID" value="PTM45379.1"/>
    <property type="molecule type" value="Genomic_DNA"/>
</dbReference>
<dbReference type="InterPro" id="IPR011495">
    <property type="entry name" value="Sig_transdc_His_kin_sub2_dim/P"/>
</dbReference>
<evidence type="ECO:0000313" key="6">
    <source>
        <dbReference type="EMBL" id="PTM45379.1"/>
    </source>
</evidence>
<dbReference type="Gene3D" id="3.30.450.270">
    <property type="match status" value="1"/>
</dbReference>
<keyword evidence="6" id="KW-0808">Transferase</keyword>
<dbReference type="SUPFAM" id="SSF55781">
    <property type="entry name" value="GAF domain-like"/>
    <property type="match status" value="2"/>
</dbReference>
<evidence type="ECO:0000256" key="3">
    <source>
        <dbReference type="ARBA" id="ARBA00022991"/>
    </source>
</evidence>
<dbReference type="InterPro" id="IPR036890">
    <property type="entry name" value="HATPase_C_sf"/>
</dbReference>
<dbReference type="InterPro" id="IPR029016">
    <property type="entry name" value="GAF-like_dom_sf"/>
</dbReference>
<keyword evidence="2" id="KW-0716">Sensory transduction</keyword>
<dbReference type="Pfam" id="PF01590">
    <property type="entry name" value="GAF"/>
    <property type="match status" value="1"/>
</dbReference>